<evidence type="ECO:0000256" key="3">
    <source>
        <dbReference type="ARBA" id="ARBA00022448"/>
    </source>
</evidence>
<dbReference type="Pfam" id="PF07928">
    <property type="entry name" value="Vps54"/>
    <property type="match status" value="1"/>
</dbReference>
<name>A0A2T9Z805_9FUNG</name>
<keyword evidence="6" id="KW-0175">Coiled coil</keyword>
<keyword evidence="5" id="KW-0333">Golgi apparatus</keyword>
<gene>
    <name evidence="9" type="ORF">BB560_004873</name>
</gene>
<keyword evidence="10" id="KW-1185">Reference proteome</keyword>
<evidence type="ECO:0000256" key="1">
    <source>
        <dbReference type="ARBA" id="ARBA00004601"/>
    </source>
</evidence>
<keyword evidence="3" id="KW-0813">Transport</keyword>
<dbReference type="GO" id="GO:0000938">
    <property type="term" value="C:GARP complex"/>
    <property type="evidence" value="ECO:0007669"/>
    <property type="project" value="InterPro"/>
</dbReference>
<evidence type="ECO:0000313" key="9">
    <source>
        <dbReference type="EMBL" id="PVV00733.1"/>
    </source>
</evidence>
<dbReference type="STRING" id="133381.A0A2T9Z805"/>
<accession>A0A2T9Z805</accession>
<dbReference type="AlphaFoldDB" id="A0A2T9Z805"/>
<feature type="compositionally biased region" description="Polar residues" evidence="7">
    <location>
        <begin position="952"/>
        <end position="974"/>
    </location>
</feature>
<dbReference type="InterPro" id="IPR012501">
    <property type="entry name" value="Vps54_C"/>
</dbReference>
<organism evidence="9 10">
    <name type="scientific">Smittium megazygosporum</name>
    <dbReference type="NCBI Taxonomy" id="133381"/>
    <lineage>
        <taxon>Eukaryota</taxon>
        <taxon>Fungi</taxon>
        <taxon>Fungi incertae sedis</taxon>
        <taxon>Zoopagomycota</taxon>
        <taxon>Kickxellomycotina</taxon>
        <taxon>Harpellomycetes</taxon>
        <taxon>Harpellales</taxon>
        <taxon>Legeriomycetaceae</taxon>
        <taxon>Smittium</taxon>
    </lineage>
</organism>
<feature type="compositionally biased region" description="Polar residues" evidence="7">
    <location>
        <begin position="917"/>
        <end position="934"/>
    </location>
</feature>
<evidence type="ECO:0000256" key="2">
    <source>
        <dbReference type="ARBA" id="ARBA00009150"/>
    </source>
</evidence>
<sequence length="974" mass="108818">MSNHHEANSSPIYANSYSKNGISPSNSVSSPSLQNSFDDSKFVPVSALASDSRPRKKSIHSSELAQFFSEICSNMPDIGNSNLHDPSNMENALHFTDTLTNYLDRIELDLISEISSRSNDFFLALSTLQSLYSETSSVILQISKLKADTTKIKDEMYNTGSSVVKLNLKKSNLEATKSAVNVLINILQALPIVLDLIDSRDSSNALNLLAEIEELLLVNQSLPALSHSSFWNSKVYTDLTLQISSALSSVSEFVLSNVNMTLHSLLIDFVSSNFQSWEFNSPLIMESIFQAHLATNQNIFALSLGFSKDTLLFQKSRVENSIKHLFNGILRAGKAINLVNSVSSCCLCILDEFLDQDYSIAFSSEGLALDFNDAKLQESFANSLRSMTFDKYIDLLRNHMGRTLLLTQNVLFIIEIMLQSYNQNLEPASSQSTLVTEKLDRLLDSVFDTANIRINKILIHRRDQIAKVNTSAFYSLFFLVRSFIYCIEFLARRQCFSIRSCLSNLSKLHFENFHKEKLKQLFIIIENEQWVQADVPIDFQQLLDNLVKTSVQCSEESTDLEKYSDQFFSTGGESVSTQLPMALTPYRFSYSNKAGVRQNANNQLRTNEAQKNKKNDSGMIVIEGSSIPVVGSVLSLLKTVYEYVQIAAHFPNLTTSGLSHICIFLKSFNSRTCQVILGAGAVCSAGLKHISAKHISLVTRALDLALLIIGYIEKIFVFLLGENRTSLVLSSFESARIDYKDHKRELLTKLVKIMSDRADVHVAKLAATNWENLVDISAISPSAISNINTLDQKPTASIFNSCKEAEGIKLIIKENKKLHKILIKYLIFEDLSTVFDDIIDVYNAKILSSMNYFKVNNTYSKLAIIYNIQFLEKELGTLPGIKPLTKALEIAANNINLVLEFASPTHHISNDIVLNHDPNSSDQNHNKGQSNPVNDDNDLPPSAHLSLDQDVIKTTNKSAINDNSSEKSFSNDPR</sequence>
<dbReference type="Gene3D" id="6.10.250.860">
    <property type="match status" value="1"/>
</dbReference>
<evidence type="ECO:0000256" key="5">
    <source>
        <dbReference type="ARBA" id="ARBA00023034"/>
    </source>
</evidence>
<dbReference type="GO" id="GO:0006896">
    <property type="term" value="P:Golgi to vacuole transport"/>
    <property type="evidence" value="ECO:0007669"/>
    <property type="project" value="TreeGrafter"/>
</dbReference>
<reference evidence="9 10" key="1">
    <citation type="journal article" date="2018" name="MBio">
        <title>Comparative Genomics Reveals the Core Gene Toolbox for the Fungus-Insect Symbiosis.</title>
        <authorList>
            <person name="Wang Y."/>
            <person name="Stata M."/>
            <person name="Wang W."/>
            <person name="Stajich J.E."/>
            <person name="White M.M."/>
            <person name="Moncalvo J.M."/>
        </authorList>
    </citation>
    <scope>NUCLEOTIDE SEQUENCE [LARGE SCALE GENOMIC DNA]</scope>
    <source>
        <strain evidence="9 10">SC-DP-2</strain>
    </source>
</reference>
<dbReference type="PANTHER" id="PTHR12965:SF0">
    <property type="entry name" value="VACUOLAR PROTEIN SORTING-ASSOCIATED PROTEIN 54"/>
    <property type="match status" value="1"/>
</dbReference>
<evidence type="ECO:0000259" key="8">
    <source>
        <dbReference type="Pfam" id="PF07928"/>
    </source>
</evidence>
<evidence type="ECO:0000256" key="6">
    <source>
        <dbReference type="ARBA" id="ARBA00023054"/>
    </source>
</evidence>
<protein>
    <recommendedName>
        <fullName evidence="8">Vacuolar protein sorting-associated protein 54 C-terminal domain-containing protein</fullName>
    </recommendedName>
</protein>
<dbReference type="EMBL" id="MBFS01001683">
    <property type="protein sequence ID" value="PVV00733.1"/>
    <property type="molecule type" value="Genomic_DNA"/>
</dbReference>
<dbReference type="GO" id="GO:0019905">
    <property type="term" value="F:syntaxin binding"/>
    <property type="evidence" value="ECO:0007669"/>
    <property type="project" value="TreeGrafter"/>
</dbReference>
<comment type="caution">
    <text evidence="9">The sequence shown here is derived from an EMBL/GenBank/DDBJ whole genome shotgun (WGS) entry which is preliminary data.</text>
</comment>
<proteinExistence type="inferred from homology"/>
<feature type="region of interest" description="Disordered" evidence="7">
    <location>
        <begin position="912"/>
        <end position="974"/>
    </location>
</feature>
<evidence type="ECO:0000256" key="4">
    <source>
        <dbReference type="ARBA" id="ARBA00022927"/>
    </source>
</evidence>
<dbReference type="Proteomes" id="UP000245609">
    <property type="component" value="Unassembled WGS sequence"/>
</dbReference>
<dbReference type="GO" id="GO:0042147">
    <property type="term" value="P:retrograde transport, endosome to Golgi"/>
    <property type="evidence" value="ECO:0007669"/>
    <property type="project" value="InterPro"/>
</dbReference>
<dbReference type="OrthoDB" id="10259024at2759"/>
<evidence type="ECO:0000256" key="7">
    <source>
        <dbReference type="SAM" id="MobiDB-lite"/>
    </source>
</evidence>
<dbReference type="GO" id="GO:0015031">
    <property type="term" value="P:protein transport"/>
    <property type="evidence" value="ECO:0007669"/>
    <property type="project" value="UniProtKB-KW"/>
</dbReference>
<evidence type="ECO:0000313" key="10">
    <source>
        <dbReference type="Proteomes" id="UP000245609"/>
    </source>
</evidence>
<dbReference type="PANTHER" id="PTHR12965">
    <property type="entry name" value="VACUOLAR PROTEIN SORTING 54"/>
    <property type="match status" value="1"/>
</dbReference>
<comment type="similarity">
    <text evidence="2">Belongs to the VPS54 family.</text>
</comment>
<dbReference type="GO" id="GO:0005829">
    <property type="term" value="C:cytosol"/>
    <property type="evidence" value="ECO:0007669"/>
    <property type="project" value="GOC"/>
</dbReference>
<keyword evidence="4" id="KW-0653">Protein transport</keyword>
<comment type="subcellular location">
    <subcellularLocation>
        <location evidence="1">Golgi apparatus</location>
        <location evidence="1">trans-Golgi network</location>
    </subcellularLocation>
</comment>
<dbReference type="InterPro" id="IPR039745">
    <property type="entry name" value="Vps54"/>
</dbReference>
<feature type="domain" description="Vacuolar protein sorting-associated protein 54 C-terminal" evidence="8">
    <location>
        <begin position="627"/>
        <end position="757"/>
    </location>
</feature>